<dbReference type="EMBL" id="NKUJ01000941">
    <property type="protein sequence ID" value="RMI95825.1"/>
    <property type="molecule type" value="Genomic_DNA"/>
</dbReference>
<comment type="caution">
    <text evidence="1">The sequence shown here is derived from an EMBL/GenBank/DDBJ whole genome shotgun (WGS) entry which is preliminary data.</text>
</comment>
<proteinExistence type="predicted"/>
<dbReference type="AlphaFoldDB" id="A0A3M2QS51"/>
<protein>
    <submittedName>
        <fullName evidence="1">Uncharacterized protein</fullName>
    </submittedName>
</protein>
<sequence length="161" mass="17977">MDSSLIPPDFDAIADSYGVLAEQFQRVGNLPAIDSGQNVIEEVRRLGAQVQEGRREQREMLGRIETALQGLSRDSTVSNRNVVLRSENSVVSHVDTPLRALWSYETGSMIRRFPRTVGVLRQLPETALDRLLGELRCDIEGTVDEKRRRLMLACGVVSQAV</sequence>
<dbReference type="Proteomes" id="UP000277212">
    <property type="component" value="Unassembled WGS sequence"/>
</dbReference>
<evidence type="ECO:0000313" key="1">
    <source>
        <dbReference type="EMBL" id="RMI95825.1"/>
    </source>
</evidence>
<gene>
    <name evidence="1" type="ORF">CDV36_016378</name>
</gene>
<dbReference type="OrthoDB" id="5038142at2759"/>
<dbReference type="STRING" id="2010991.A0A3M2QS51"/>
<accession>A0A3M2QS51</accession>
<name>A0A3M2QS51_9HYPO</name>
<keyword evidence="2" id="KW-1185">Reference proteome</keyword>
<organism evidence="1 2">
    <name type="scientific">Fusarium kuroshium</name>
    <dbReference type="NCBI Taxonomy" id="2010991"/>
    <lineage>
        <taxon>Eukaryota</taxon>
        <taxon>Fungi</taxon>
        <taxon>Dikarya</taxon>
        <taxon>Ascomycota</taxon>
        <taxon>Pezizomycotina</taxon>
        <taxon>Sordariomycetes</taxon>
        <taxon>Hypocreomycetidae</taxon>
        <taxon>Hypocreales</taxon>
        <taxon>Nectriaceae</taxon>
        <taxon>Fusarium</taxon>
        <taxon>Fusarium solani species complex</taxon>
    </lineage>
</organism>
<reference evidence="1 2" key="1">
    <citation type="submission" date="2017-06" db="EMBL/GenBank/DDBJ databases">
        <title>Comparative genomic analysis of Ambrosia Fusariam Clade fungi.</title>
        <authorList>
            <person name="Stajich J.E."/>
            <person name="Carrillo J."/>
            <person name="Kijimoto T."/>
            <person name="Eskalen A."/>
            <person name="O'Donnell K."/>
            <person name="Kasson M."/>
        </authorList>
    </citation>
    <scope>NUCLEOTIDE SEQUENCE [LARGE SCALE GENOMIC DNA]</scope>
    <source>
        <strain evidence="1">UCR3666</strain>
    </source>
</reference>
<evidence type="ECO:0000313" key="2">
    <source>
        <dbReference type="Proteomes" id="UP000277212"/>
    </source>
</evidence>